<evidence type="ECO:0000256" key="14">
    <source>
        <dbReference type="ARBA" id="ARBA00022862"/>
    </source>
</evidence>
<dbReference type="InterPro" id="IPR000866">
    <property type="entry name" value="AhpC/TSA"/>
</dbReference>
<dbReference type="SUPFAM" id="SSF52833">
    <property type="entry name" value="Thioredoxin-like"/>
    <property type="match status" value="1"/>
</dbReference>
<dbReference type="Gene3D" id="1.10.287.690">
    <property type="entry name" value="Helix hairpin bin"/>
    <property type="match status" value="1"/>
</dbReference>
<feature type="region of interest" description="Disordered" evidence="28">
    <location>
        <begin position="778"/>
        <end position="797"/>
    </location>
</feature>
<evidence type="ECO:0000256" key="5">
    <source>
        <dbReference type="ARBA" id="ARBA00022485"/>
    </source>
</evidence>
<dbReference type="Gene3D" id="3.40.30.10">
    <property type="entry name" value="Glutaredoxin"/>
    <property type="match status" value="1"/>
</dbReference>
<dbReference type="Gene3D" id="1.10.132.60">
    <property type="entry name" value="DNA polymerase family B, C-terminal domain"/>
    <property type="match status" value="1"/>
</dbReference>
<evidence type="ECO:0000256" key="2">
    <source>
        <dbReference type="ARBA" id="ARBA00004123"/>
    </source>
</evidence>
<name>A0A4T0FR36_9BASI</name>
<dbReference type="CDD" id="cd03015">
    <property type="entry name" value="PRX_Typ2cys"/>
    <property type="match status" value="1"/>
</dbReference>
<dbReference type="Pfam" id="PF24055">
    <property type="entry name" value="POL3_N"/>
    <property type="match status" value="1"/>
</dbReference>
<dbReference type="InterPro" id="IPR056435">
    <property type="entry name" value="DPOD/Z_N"/>
</dbReference>
<evidence type="ECO:0000256" key="15">
    <source>
        <dbReference type="ARBA" id="ARBA00022932"/>
    </source>
</evidence>
<evidence type="ECO:0000256" key="19">
    <source>
        <dbReference type="ARBA" id="ARBA00023125"/>
    </source>
</evidence>
<dbReference type="CDD" id="cd05534">
    <property type="entry name" value="POLBc_zeta"/>
    <property type="match status" value="1"/>
</dbReference>
<evidence type="ECO:0000256" key="25">
    <source>
        <dbReference type="ARBA" id="ARBA00049244"/>
    </source>
</evidence>
<feature type="region of interest" description="Disordered" evidence="28">
    <location>
        <begin position="618"/>
        <end position="637"/>
    </location>
</feature>
<keyword evidence="22 27" id="KW-0539">Nucleus</keyword>
<dbReference type="SMART" id="SM00486">
    <property type="entry name" value="POLBc"/>
    <property type="match status" value="1"/>
</dbReference>
<dbReference type="InterPro" id="IPR042087">
    <property type="entry name" value="DNA_pol_B_thumb"/>
</dbReference>
<keyword evidence="15 27" id="KW-0239">DNA-directed DNA polymerase</keyword>
<keyword evidence="20" id="KW-1015">Disulfide bond</keyword>
<keyword evidence="6" id="KW-0575">Peroxidase</keyword>
<dbReference type="InterPro" id="IPR030559">
    <property type="entry name" value="PolZ_Rev3"/>
</dbReference>
<keyword evidence="10 27" id="KW-0479">Metal-binding</keyword>
<dbReference type="FunFam" id="3.40.30.10:FF:000003">
    <property type="entry name" value="Peroxiredoxin 1"/>
    <property type="match status" value="1"/>
</dbReference>
<dbReference type="InterPro" id="IPR023211">
    <property type="entry name" value="DNA_pol_palm_dom_sf"/>
</dbReference>
<comment type="subcellular location">
    <subcellularLocation>
        <location evidence="2 27">Nucleus</location>
    </subcellularLocation>
</comment>
<evidence type="ECO:0000256" key="17">
    <source>
        <dbReference type="ARBA" id="ARBA00023004"/>
    </source>
</evidence>
<evidence type="ECO:0000256" key="21">
    <source>
        <dbReference type="ARBA" id="ARBA00023204"/>
    </source>
</evidence>
<dbReference type="GO" id="GO:0000166">
    <property type="term" value="F:nucleotide binding"/>
    <property type="evidence" value="ECO:0007669"/>
    <property type="project" value="InterPro"/>
</dbReference>
<evidence type="ECO:0000256" key="16">
    <source>
        <dbReference type="ARBA" id="ARBA00023002"/>
    </source>
</evidence>
<comment type="subunit">
    <text evidence="26">Forms DNA polymerase zeta with REV7.</text>
</comment>
<comment type="caution">
    <text evidence="30">The sequence shown here is derived from an EMBL/GenBank/DDBJ whole genome shotgun (WGS) entry which is preliminary data.</text>
</comment>
<evidence type="ECO:0000256" key="13">
    <source>
        <dbReference type="ARBA" id="ARBA00022833"/>
    </source>
</evidence>
<dbReference type="Pfam" id="PF00578">
    <property type="entry name" value="AhpC-TSA"/>
    <property type="match status" value="1"/>
</dbReference>
<evidence type="ECO:0000313" key="30">
    <source>
        <dbReference type="EMBL" id="TIA90969.1"/>
    </source>
</evidence>
<comment type="similarity">
    <text evidence="4">Belongs to the peroxiredoxin family. AhpC/Prx1 subfamily.</text>
</comment>
<evidence type="ECO:0000256" key="26">
    <source>
        <dbReference type="ARBA" id="ARBA00066055"/>
    </source>
</evidence>
<keyword evidence="13 27" id="KW-0862">Zinc</keyword>
<dbReference type="PRINTS" id="PR00106">
    <property type="entry name" value="DNAPOLB"/>
</dbReference>
<dbReference type="GO" id="GO:0003677">
    <property type="term" value="F:DNA binding"/>
    <property type="evidence" value="ECO:0007669"/>
    <property type="project" value="UniProtKB-KW"/>
</dbReference>
<dbReference type="OrthoDB" id="2414538at2759"/>
<dbReference type="PROSITE" id="PS51352">
    <property type="entry name" value="THIOREDOXIN_2"/>
    <property type="match status" value="1"/>
</dbReference>
<evidence type="ECO:0000313" key="31">
    <source>
        <dbReference type="Proteomes" id="UP000310189"/>
    </source>
</evidence>
<dbReference type="Gene3D" id="3.30.342.10">
    <property type="entry name" value="DNA Polymerase, chain B, domain 1"/>
    <property type="match status" value="1"/>
</dbReference>
<dbReference type="GO" id="GO:0006260">
    <property type="term" value="P:DNA replication"/>
    <property type="evidence" value="ECO:0007669"/>
    <property type="project" value="UniProtKB-KW"/>
</dbReference>
<dbReference type="Gene3D" id="3.90.1600.10">
    <property type="entry name" value="Palm domain of DNA polymerase"/>
    <property type="match status" value="1"/>
</dbReference>
<dbReference type="Proteomes" id="UP000310189">
    <property type="component" value="Unassembled WGS sequence"/>
</dbReference>
<evidence type="ECO:0000256" key="24">
    <source>
        <dbReference type="ARBA" id="ARBA00049091"/>
    </source>
</evidence>
<proteinExistence type="inferred from homology"/>
<evidence type="ECO:0000259" key="29">
    <source>
        <dbReference type="PROSITE" id="PS51352"/>
    </source>
</evidence>
<dbReference type="PANTHER" id="PTHR45812:SF1">
    <property type="entry name" value="DNA POLYMERASE ZETA CATALYTIC SUBUNIT"/>
    <property type="match status" value="1"/>
</dbReference>
<dbReference type="InterPro" id="IPR036249">
    <property type="entry name" value="Thioredoxin-like_sf"/>
</dbReference>
<dbReference type="Pfam" id="PF10417">
    <property type="entry name" value="1-cysPrx_C"/>
    <property type="match status" value="1"/>
</dbReference>
<gene>
    <name evidence="30" type="ORF">E3P99_01301</name>
</gene>
<evidence type="ECO:0000256" key="1">
    <source>
        <dbReference type="ARBA" id="ARBA00001966"/>
    </source>
</evidence>
<dbReference type="InterPro" id="IPR017964">
    <property type="entry name" value="DNA-dir_DNA_pol_B_CS"/>
</dbReference>
<dbReference type="FunFam" id="1.10.287.690:FF:000002">
    <property type="entry name" value="DNA polymerase zeta"/>
    <property type="match status" value="1"/>
</dbReference>
<evidence type="ECO:0000256" key="4">
    <source>
        <dbReference type="ARBA" id="ARBA00009796"/>
    </source>
</evidence>
<evidence type="ECO:0000256" key="7">
    <source>
        <dbReference type="ARBA" id="ARBA00022679"/>
    </source>
</evidence>
<comment type="cofactor">
    <cofactor evidence="1 27">
        <name>[4Fe-4S] cluster</name>
        <dbReference type="ChEBI" id="CHEBI:49883"/>
    </cofactor>
</comment>
<dbReference type="Pfam" id="PF24065">
    <property type="entry name" value="REV3_N"/>
    <property type="match status" value="1"/>
</dbReference>
<evidence type="ECO:0000256" key="18">
    <source>
        <dbReference type="ARBA" id="ARBA00023014"/>
    </source>
</evidence>
<keyword evidence="14" id="KW-0049">Antioxidant</keyword>
<dbReference type="FunFam" id="1.10.132.60:FF:000007">
    <property type="entry name" value="DNA polymerase"/>
    <property type="match status" value="1"/>
</dbReference>
<keyword evidence="7 27" id="KW-0808">Transferase</keyword>
<dbReference type="Pfam" id="PF14260">
    <property type="entry name" value="zf-C4pol"/>
    <property type="match status" value="1"/>
</dbReference>
<keyword evidence="21" id="KW-0234">DNA repair</keyword>
<feature type="domain" description="Thioredoxin" evidence="29">
    <location>
        <begin position="3"/>
        <end position="161"/>
    </location>
</feature>
<dbReference type="SUPFAM" id="SSF56672">
    <property type="entry name" value="DNA/RNA polymerases"/>
    <property type="match status" value="1"/>
</dbReference>
<evidence type="ECO:0000256" key="6">
    <source>
        <dbReference type="ARBA" id="ARBA00022559"/>
    </source>
</evidence>
<feature type="compositionally biased region" description="Polar residues" evidence="28">
    <location>
        <begin position="733"/>
        <end position="751"/>
    </location>
</feature>
<evidence type="ECO:0000256" key="9">
    <source>
        <dbReference type="ARBA" id="ARBA00022705"/>
    </source>
</evidence>
<dbReference type="InterPro" id="IPR043502">
    <property type="entry name" value="DNA/RNA_pol_sf"/>
</dbReference>
<keyword evidence="18 27" id="KW-0411">Iron-sulfur</keyword>
<dbReference type="PANTHER" id="PTHR45812">
    <property type="entry name" value="DNA POLYMERASE ZETA CATALYTIC SUBUNIT"/>
    <property type="match status" value="1"/>
</dbReference>
<dbReference type="EMBL" id="SPNW01000015">
    <property type="protein sequence ID" value="TIA90969.1"/>
    <property type="molecule type" value="Genomic_DNA"/>
</dbReference>
<dbReference type="CDD" id="cd05778">
    <property type="entry name" value="DNA_polB_zeta_exo"/>
    <property type="match status" value="1"/>
</dbReference>
<keyword evidence="16" id="KW-0560">Oxidoreductase</keyword>
<dbReference type="GO" id="GO:0016035">
    <property type="term" value="C:zeta DNA polymerase complex"/>
    <property type="evidence" value="ECO:0007669"/>
    <property type="project" value="InterPro"/>
</dbReference>
<dbReference type="InterPro" id="IPR019479">
    <property type="entry name" value="Peroxiredoxin_C"/>
</dbReference>
<keyword evidence="19 27" id="KW-0238">DNA-binding</keyword>
<dbReference type="Gene3D" id="3.30.420.10">
    <property type="entry name" value="Ribonuclease H-like superfamily/Ribonuclease H"/>
    <property type="match status" value="1"/>
</dbReference>
<comment type="similarity">
    <text evidence="3 27">Belongs to the DNA polymerase type-B family.</text>
</comment>
<dbReference type="GO" id="GO:0005634">
    <property type="term" value="C:nucleus"/>
    <property type="evidence" value="ECO:0007669"/>
    <property type="project" value="UniProtKB-SubCell"/>
</dbReference>
<keyword evidence="5 27" id="KW-0004">4Fe-4S</keyword>
<reference evidence="30 31" key="1">
    <citation type="submission" date="2019-03" db="EMBL/GenBank/DDBJ databases">
        <title>Sequencing 23 genomes of Wallemia ichthyophaga.</title>
        <authorList>
            <person name="Gostincar C."/>
        </authorList>
    </citation>
    <scope>NUCLEOTIDE SEQUENCE [LARGE SCALE GENOMIC DNA]</scope>
    <source>
        <strain evidence="30 31">EXF-5753</strain>
    </source>
</reference>
<evidence type="ECO:0000256" key="23">
    <source>
        <dbReference type="ARBA" id="ARBA00023284"/>
    </source>
</evidence>
<comment type="catalytic activity">
    <reaction evidence="25 27">
        <text>DNA(n) + a 2'-deoxyribonucleoside 5'-triphosphate = DNA(n+1) + diphosphate</text>
        <dbReference type="Rhea" id="RHEA:22508"/>
        <dbReference type="Rhea" id="RHEA-COMP:17339"/>
        <dbReference type="Rhea" id="RHEA-COMP:17340"/>
        <dbReference type="ChEBI" id="CHEBI:33019"/>
        <dbReference type="ChEBI" id="CHEBI:61560"/>
        <dbReference type="ChEBI" id="CHEBI:173112"/>
        <dbReference type="EC" id="2.7.7.7"/>
    </reaction>
</comment>
<organism evidence="30 31">
    <name type="scientific">Wallemia hederae</name>
    <dbReference type="NCBI Taxonomy" id="1540922"/>
    <lineage>
        <taxon>Eukaryota</taxon>
        <taxon>Fungi</taxon>
        <taxon>Dikarya</taxon>
        <taxon>Basidiomycota</taxon>
        <taxon>Wallemiomycotina</taxon>
        <taxon>Wallemiomycetes</taxon>
        <taxon>Wallemiales</taxon>
        <taxon>Wallemiaceae</taxon>
        <taxon>Wallemia</taxon>
    </lineage>
</organism>
<dbReference type="Pfam" id="PF00136">
    <property type="entry name" value="DNA_pol_B"/>
    <property type="match status" value="1"/>
</dbReference>
<evidence type="ECO:0000256" key="22">
    <source>
        <dbReference type="ARBA" id="ARBA00023242"/>
    </source>
</evidence>
<dbReference type="GO" id="GO:0042276">
    <property type="term" value="P:error-prone translesion synthesis"/>
    <property type="evidence" value="ECO:0007669"/>
    <property type="project" value="TreeGrafter"/>
</dbReference>
<dbReference type="SUPFAM" id="SSF53098">
    <property type="entry name" value="Ribonuclease H-like"/>
    <property type="match status" value="1"/>
</dbReference>
<keyword evidence="23" id="KW-0676">Redox-active center</keyword>
<evidence type="ECO:0000256" key="27">
    <source>
        <dbReference type="RuleBase" id="RU000442"/>
    </source>
</evidence>
<comment type="catalytic activity">
    <reaction evidence="24">
        <text>a hydroperoxide + [thioredoxin]-dithiol = an alcohol + [thioredoxin]-disulfide + H2O</text>
        <dbReference type="Rhea" id="RHEA:62620"/>
        <dbReference type="Rhea" id="RHEA-COMP:10698"/>
        <dbReference type="Rhea" id="RHEA-COMP:10700"/>
        <dbReference type="ChEBI" id="CHEBI:15377"/>
        <dbReference type="ChEBI" id="CHEBI:29950"/>
        <dbReference type="ChEBI" id="CHEBI:30879"/>
        <dbReference type="ChEBI" id="CHEBI:35924"/>
        <dbReference type="ChEBI" id="CHEBI:50058"/>
        <dbReference type="EC" id="1.11.1.24"/>
    </reaction>
</comment>
<dbReference type="GO" id="GO:0000724">
    <property type="term" value="P:double-strand break repair via homologous recombination"/>
    <property type="evidence" value="ECO:0007669"/>
    <property type="project" value="TreeGrafter"/>
</dbReference>
<keyword evidence="9 27" id="KW-0235">DNA replication</keyword>
<keyword evidence="11" id="KW-0227">DNA damage</keyword>
<dbReference type="GO" id="GO:0003887">
    <property type="term" value="F:DNA-directed DNA polymerase activity"/>
    <property type="evidence" value="ECO:0007669"/>
    <property type="project" value="UniProtKB-KW"/>
</dbReference>
<dbReference type="InterPro" id="IPR025687">
    <property type="entry name" value="Znf-C4pol"/>
</dbReference>
<dbReference type="InterPro" id="IPR006134">
    <property type="entry name" value="DNA-dir_DNA_pol_B_multi_dom"/>
</dbReference>
<keyword evidence="17 27" id="KW-0408">Iron</keyword>
<feature type="region of interest" description="Disordered" evidence="28">
    <location>
        <begin position="661"/>
        <end position="693"/>
    </location>
</feature>
<dbReference type="PROSITE" id="PS00116">
    <property type="entry name" value="DNA_POLYMERASE_B"/>
    <property type="match status" value="1"/>
</dbReference>
<dbReference type="InterPro" id="IPR036397">
    <property type="entry name" value="RNaseH_sf"/>
</dbReference>
<dbReference type="GO" id="GO:0140824">
    <property type="term" value="F:thioredoxin-dependent peroxiredoxin activity"/>
    <property type="evidence" value="ECO:0007669"/>
    <property type="project" value="UniProtKB-EC"/>
</dbReference>
<dbReference type="GO" id="GO:0051539">
    <property type="term" value="F:4 iron, 4 sulfur cluster binding"/>
    <property type="evidence" value="ECO:0007669"/>
    <property type="project" value="UniProtKB-KW"/>
</dbReference>
<sequence length="1714" mass="193565">MASLIGKQAPEISGTAVREGLFEEVSNKTYEGKWLLLFFYPMDFTFVCPTEILAFNKALPKFKELGVEVLGASTDSEFTHLAWSNVPRNEGGLGPDLKLPLLADKSHKVSKNYGVLLDDGVTLRGSFLIDPKGVLRQITINDLPVGRSVEESIRLIKAFQFTDVHGEVCPADWNPETNSSTINPGNKSEYFSKQHLLGPQRRSTHQATQNAMKIRITCLDFNLFKPIYSFDDHQSSFSPLPLAQVPVIRVFGRLDTGQMACAHIHGVYPYFYIEYKHSVTPEKVRDYVHQLGLSINQSLSLSLRRNLSDKKSTTQFVRAIVICKGTPFYGYHVGTKPFLKIIMNDPKHIPRLVQLMETGQLMNTTFQPFEAHAPYLLQFFTDYNLYGCDWLEVSQAKYRQPLPDPPVTDWHDQESAQRLVNTSTIPEEHTHNSARDTNCDVEFDVRASWIENRHRIAPRYIHNTPFEELVPDEKLLPSLRELWVNEEKRREAKGLPSTIQIQGSVKGGRNDPSTFPMWDTMEDMLDSFLDRISDGGKGDDFAPPFTEEHNLMTVFESTEALFRPSERRKELQNEDSSMYLDISSSQPNKDIEPIVSQQLASQKSNVVDMDIDNAYGSFVPEATTTKPPGRALSGKESTFLSENKDSMRQLSLADSMFKSSTDIPIKREPTLEIVPDSQEEQPRKRSRSNSSDLLASQEYDEILASLSQREVLPGLTIGMIQTKIEEATPRTLLPSSLQNTPTPRKSQTPKASGNDKRVYRYHIPPPSTEEALQSLRDEGAPTKPYRDPYYSNPLDVPERPREYAGRVFVLKGDVIPTWDDAPEGFTNKGAKFLEYAPLPPSKRSVVARYKSKKAATQQVIHTQIEGPPSAEVFGLGGSTASGGKKHEPREHDVQTQLTMMIVEVFAKSNDNKVSNPDHNPVEAVFFSYHDLNDNVERGMIVVEGETKYKLSGYDMETAINEADLIFTLIDKVQHFDPDILAGWDTELGSWGYLVERTRIEIGLELSEETSRIKSRTMRNINGGERWAEMRTSTFTSPGRHIFNVWRLARSELSLPQTTFEHVVHRTLKKRIPKYASATLTAWWQSGNASSFARVLDVFASRVQLIADVLDSMEVITKTAEFARTIGVDFYSVISRGSQFKVEALMFRIAKPENYVLISPSRNQVGSQQAAEALPLVMEPQSAFYKDPIIVLDFQSLYPSIILAYNYCYSTCLGRVKAYDGKFKFGILDHAASSKILDSLKDDINFAPNGMMYVKSHVRKSLLSKMLAELLDTRIMIKESMQANRDDKYLKRLQYARQLSLKLMANVTYGYTSASYSGRMPSVELADSIVQTGRETLERTIRLIESNQEWGADVVYGDTDSLFVRLKGKTQKEAFEAGAAIAEAVTKSNPRPIKLKLEKMYLPSVLLAKKRYTGNMFERPTDTEGVFEAKGIETVRRDGIPAQAKMVETALKVLYKTSDLSQVKDYCVRQFNKVIQGRVSIQDFTFAKEVRLGTYSTNAVPIPGVMVATKALTDDPRAAAHYGERVPYVISEGGSDRQVDRAVNPEEMLRDGNLRLDAKYYIERVLIPPLERIFNLMGADVHAWYATMSRKFKTEARKPFANTRRGGVIGNYVRSGTCETCGKVSREPVCQTCMADSNISDTIYKLLSRKYRTHSKLRDFHTICASCAHSHPSQDVPCVNLDCGLLYKKSQNEIDIEELEGLDELLESFDKKLLW</sequence>
<dbReference type="InterPro" id="IPR056447">
    <property type="entry name" value="REV3_N"/>
</dbReference>
<dbReference type="InterPro" id="IPR013766">
    <property type="entry name" value="Thioredoxin_domain"/>
</dbReference>
<keyword evidence="8 27" id="KW-0548">Nucleotidyltransferase</keyword>
<evidence type="ECO:0000256" key="20">
    <source>
        <dbReference type="ARBA" id="ARBA00023157"/>
    </source>
</evidence>
<evidence type="ECO:0000256" key="11">
    <source>
        <dbReference type="ARBA" id="ARBA00022763"/>
    </source>
</evidence>
<dbReference type="InterPro" id="IPR006172">
    <property type="entry name" value="DNA-dir_DNA_pol_B"/>
</dbReference>
<keyword evidence="12 27" id="KW-0863">Zinc-finger</keyword>
<dbReference type="GO" id="GO:0008270">
    <property type="term" value="F:zinc ion binding"/>
    <property type="evidence" value="ECO:0007669"/>
    <property type="project" value="UniProtKB-KW"/>
</dbReference>
<dbReference type="EC" id="2.7.7.7" evidence="27"/>
<evidence type="ECO:0000256" key="10">
    <source>
        <dbReference type="ARBA" id="ARBA00022723"/>
    </source>
</evidence>
<dbReference type="InterPro" id="IPR012337">
    <property type="entry name" value="RNaseH-like_sf"/>
</dbReference>
<evidence type="ECO:0000256" key="28">
    <source>
        <dbReference type="SAM" id="MobiDB-lite"/>
    </source>
</evidence>
<accession>A0A4T0FR36</accession>
<protein>
    <recommendedName>
        <fullName evidence="27">DNA polymerase</fullName>
        <ecNumber evidence="27">2.7.7.7</ecNumber>
    </recommendedName>
</protein>
<evidence type="ECO:0000256" key="3">
    <source>
        <dbReference type="ARBA" id="ARBA00005755"/>
    </source>
</evidence>
<evidence type="ECO:0000256" key="12">
    <source>
        <dbReference type="ARBA" id="ARBA00022771"/>
    </source>
</evidence>
<feature type="region of interest" description="Disordered" evidence="28">
    <location>
        <begin position="728"/>
        <end position="758"/>
    </location>
</feature>
<evidence type="ECO:0000256" key="8">
    <source>
        <dbReference type="ARBA" id="ARBA00022695"/>
    </source>
</evidence>
<keyword evidence="31" id="KW-1185">Reference proteome</keyword>